<dbReference type="GO" id="GO:0031418">
    <property type="term" value="F:L-ascorbic acid binding"/>
    <property type="evidence" value="ECO:0007669"/>
    <property type="project" value="InterPro"/>
</dbReference>
<accession>A0A9N9BZE0</accession>
<dbReference type="OrthoDB" id="69177at2759"/>
<gene>
    <name evidence="7" type="ORF">PBRASI_LOCUS6627</name>
</gene>
<dbReference type="InterPro" id="IPR044862">
    <property type="entry name" value="Pro_4_hyd_alph_FE2OG_OXY"/>
</dbReference>
<dbReference type="GO" id="GO:0004656">
    <property type="term" value="F:procollagen-proline 4-dioxygenase activity"/>
    <property type="evidence" value="ECO:0007669"/>
    <property type="project" value="TreeGrafter"/>
</dbReference>
<feature type="domain" description="Prolyl 4-hydroxylase alpha subunit" evidence="6">
    <location>
        <begin position="35"/>
        <end position="212"/>
    </location>
</feature>
<dbReference type="Pfam" id="PF13640">
    <property type="entry name" value="2OG-FeII_Oxy_3"/>
    <property type="match status" value="1"/>
</dbReference>
<dbReference type="Proteomes" id="UP000789739">
    <property type="component" value="Unassembled WGS sequence"/>
</dbReference>
<keyword evidence="2" id="KW-0479">Metal-binding</keyword>
<proteinExistence type="predicted"/>
<evidence type="ECO:0000259" key="6">
    <source>
        <dbReference type="SMART" id="SM00702"/>
    </source>
</evidence>
<evidence type="ECO:0000256" key="1">
    <source>
        <dbReference type="ARBA" id="ARBA00001961"/>
    </source>
</evidence>
<dbReference type="InterPro" id="IPR045054">
    <property type="entry name" value="P4HA-like"/>
</dbReference>
<dbReference type="AlphaFoldDB" id="A0A9N9BZE0"/>
<keyword evidence="8" id="KW-1185">Reference proteome</keyword>
<protein>
    <submittedName>
        <fullName evidence="7">448_t:CDS:1</fullName>
    </submittedName>
</protein>
<dbReference type="GO" id="GO:0005783">
    <property type="term" value="C:endoplasmic reticulum"/>
    <property type="evidence" value="ECO:0007669"/>
    <property type="project" value="TreeGrafter"/>
</dbReference>
<keyword evidence="3" id="KW-0223">Dioxygenase</keyword>
<dbReference type="InterPro" id="IPR006620">
    <property type="entry name" value="Pro_4_hyd_alph"/>
</dbReference>
<dbReference type="GO" id="GO:0005506">
    <property type="term" value="F:iron ion binding"/>
    <property type="evidence" value="ECO:0007669"/>
    <property type="project" value="InterPro"/>
</dbReference>
<name>A0A9N9BZE0_9GLOM</name>
<comment type="caution">
    <text evidence="7">The sequence shown here is derived from an EMBL/GenBank/DDBJ whole genome shotgun (WGS) entry which is preliminary data.</text>
</comment>
<dbReference type="PANTHER" id="PTHR10869:SF241">
    <property type="entry name" value="FE2OG DIOXYGENASE DOMAIN-CONTAINING PROTEIN"/>
    <property type="match status" value="1"/>
</dbReference>
<evidence type="ECO:0000256" key="2">
    <source>
        <dbReference type="ARBA" id="ARBA00022723"/>
    </source>
</evidence>
<keyword evidence="5" id="KW-0408">Iron</keyword>
<organism evidence="7 8">
    <name type="scientific">Paraglomus brasilianum</name>
    <dbReference type="NCBI Taxonomy" id="144538"/>
    <lineage>
        <taxon>Eukaryota</taxon>
        <taxon>Fungi</taxon>
        <taxon>Fungi incertae sedis</taxon>
        <taxon>Mucoromycota</taxon>
        <taxon>Glomeromycotina</taxon>
        <taxon>Glomeromycetes</taxon>
        <taxon>Paraglomerales</taxon>
        <taxon>Paraglomeraceae</taxon>
        <taxon>Paraglomus</taxon>
    </lineage>
</organism>
<evidence type="ECO:0000256" key="5">
    <source>
        <dbReference type="ARBA" id="ARBA00023004"/>
    </source>
</evidence>
<evidence type="ECO:0000313" key="7">
    <source>
        <dbReference type="EMBL" id="CAG8581204.1"/>
    </source>
</evidence>
<evidence type="ECO:0000256" key="4">
    <source>
        <dbReference type="ARBA" id="ARBA00023002"/>
    </source>
</evidence>
<comment type="cofactor">
    <cofactor evidence="1">
        <name>L-ascorbate</name>
        <dbReference type="ChEBI" id="CHEBI:38290"/>
    </cofactor>
</comment>
<evidence type="ECO:0000313" key="8">
    <source>
        <dbReference type="Proteomes" id="UP000789739"/>
    </source>
</evidence>
<sequence>MSKILSSPLTKQLVSTAVNLSPILPAAPQFRTVEPLAFIVREVCTLEECAALIAISEANNYEPALLNVGGGRQELRTDVRNNSRYIRDDPVLAESLWQRIRQFVPETWNGHTAVGLNERFRFLRYDPGEEFKAHLDGNYVRPDGTETSFLTLQLYLNEGFVGGQTTFVANYTDARVPVVPETGMVLIFEHHLWHEGSKLIEGRKYVIRTDIMYRE</sequence>
<dbReference type="SMART" id="SM00702">
    <property type="entry name" value="P4Hc"/>
    <property type="match status" value="1"/>
</dbReference>
<dbReference type="EMBL" id="CAJVPI010000903">
    <property type="protein sequence ID" value="CAG8581204.1"/>
    <property type="molecule type" value="Genomic_DNA"/>
</dbReference>
<evidence type="ECO:0000256" key="3">
    <source>
        <dbReference type="ARBA" id="ARBA00022964"/>
    </source>
</evidence>
<dbReference type="Gene3D" id="2.60.120.620">
    <property type="entry name" value="q2cbj1_9rhob like domain"/>
    <property type="match status" value="1"/>
</dbReference>
<reference evidence="7" key="1">
    <citation type="submission" date="2021-06" db="EMBL/GenBank/DDBJ databases">
        <authorList>
            <person name="Kallberg Y."/>
            <person name="Tangrot J."/>
            <person name="Rosling A."/>
        </authorList>
    </citation>
    <scope>NUCLEOTIDE SEQUENCE</scope>
    <source>
        <strain evidence="7">BR232B</strain>
    </source>
</reference>
<dbReference type="PANTHER" id="PTHR10869">
    <property type="entry name" value="PROLYL 4-HYDROXYLASE ALPHA SUBUNIT"/>
    <property type="match status" value="1"/>
</dbReference>
<keyword evidence="4" id="KW-0560">Oxidoreductase</keyword>